<dbReference type="EMBL" id="JARRAF010000008">
    <property type="protein sequence ID" value="MDK2124206.1"/>
    <property type="molecule type" value="Genomic_DNA"/>
</dbReference>
<evidence type="ECO:0000313" key="1">
    <source>
        <dbReference type="EMBL" id="MDK2124206.1"/>
    </source>
</evidence>
<evidence type="ECO:0000313" key="2">
    <source>
        <dbReference type="Proteomes" id="UP001172778"/>
    </source>
</evidence>
<dbReference type="Proteomes" id="UP001172778">
    <property type="component" value="Unassembled WGS sequence"/>
</dbReference>
<gene>
    <name evidence="1" type="ORF">PZA18_09115</name>
</gene>
<comment type="caution">
    <text evidence="1">The sequence shown here is derived from an EMBL/GenBank/DDBJ whole genome shotgun (WGS) entry which is preliminary data.</text>
</comment>
<accession>A0ABT7DVX1</accession>
<proteinExistence type="predicted"/>
<keyword evidence="2" id="KW-1185">Reference proteome</keyword>
<reference evidence="1" key="1">
    <citation type="submission" date="2023-03" db="EMBL/GenBank/DDBJ databases">
        <title>Chitinimonas shenzhenensis gen. nov., sp. nov., a novel member of family Burkholderiaceae isolated from activated sludge collected in Shen Zhen, China.</title>
        <authorList>
            <person name="Wang X."/>
        </authorList>
    </citation>
    <scope>NUCLEOTIDE SEQUENCE</scope>
    <source>
        <strain evidence="1">DQS-5</strain>
    </source>
</reference>
<organism evidence="1 2">
    <name type="scientific">Parachitinimonas caeni</name>
    <dbReference type="NCBI Taxonomy" id="3031301"/>
    <lineage>
        <taxon>Bacteria</taxon>
        <taxon>Pseudomonadati</taxon>
        <taxon>Pseudomonadota</taxon>
        <taxon>Betaproteobacteria</taxon>
        <taxon>Neisseriales</taxon>
        <taxon>Chitinibacteraceae</taxon>
        <taxon>Parachitinimonas</taxon>
    </lineage>
</organism>
<name>A0ABT7DVX1_9NEIS</name>
<sequence length="151" mass="17036">MMTTKQYLILDEPGAEDDVSCIIDANSPEEAFDHFVKSVYLKDTLLTSYLLSGREDGLGAVLYSDKNGPFLNEVRRLRVKRDYAEQQFQKNVKEYFGDEAVAEQFIKLCDDPEAHAGKTAIELLPESALSLIARNFYDDLPIIELSAIPKL</sequence>
<dbReference type="RefSeq" id="WP_284100515.1">
    <property type="nucleotide sequence ID" value="NZ_JARRAF010000008.1"/>
</dbReference>
<protein>
    <submittedName>
        <fullName evidence="1">Uncharacterized protein</fullName>
    </submittedName>
</protein>